<evidence type="ECO:0000313" key="1">
    <source>
        <dbReference type="EMBL" id="QSZ40852.1"/>
    </source>
</evidence>
<reference evidence="1" key="2">
    <citation type="submission" date="2021-04" db="EMBL/GenBank/DDBJ databases">
        <title>Isolation and characterization of a novel species of the genus Sulfurimonas.</title>
        <authorList>
            <person name="Fukui M."/>
        </authorList>
    </citation>
    <scope>NUCLEOTIDE SEQUENCE</scope>
    <source>
        <strain evidence="1">H1576</strain>
    </source>
</reference>
<dbReference type="KEGG" id="saqt:GJV85_01540"/>
<sequence length="71" mass="8030">MKAFFTLSFISLFLLASESYERGKIDMHGGKDEYSNSGYQSGFRSGAMGMSLFLDKNSSKKSNQKEMQKKK</sequence>
<protein>
    <submittedName>
        <fullName evidence="1">Uncharacterized protein</fullName>
    </submittedName>
</protein>
<accession>A0A975GBV3</accession>
<reference evidence="1" key="1">
    <citation type="submission" date="2019-11" db="EMBL/GenBank/DDBJ databases">
        <authorList>
            <person name="Kojima H."/>
        </authorList>
    </citation>
    <scope>NUCLEOTIDE SEQUENCE</scope>
    <source>
        <strain evidence="1">H1576</strain>
    </source>
</reference>
<keyword evidence="2" id="KW-1185">Reference proteome</keyword>
<evidence type="ECO:0000313" key="2">
    <source>
        <dbReference type="Proteomes" id="UP000671852"/>
    </source>
</evidence>
<organism evidence="1 2">
    <name type="scientific">Sulfurimonas aquatica</name>
    <dbReference type="NCBI Taxonomy" id="2672570"/>
    <lineage>
        <taxon>Bacteria</taxon>
        <taxon>Pseudomonadati</taxon>
        <taxon>Campylobacterota</taxon>
        <taxon>Epsilonproteobacteria</taxon>
        <taxon>Campylobacterales</taxon>
        <taxon>Sulfurimonadaceae</taxon>
        <taxon>Sulfurimonas</taxon>
    </lineage>
</organism>
<name>A0A975GBV3_9BACT</name>
<dbReference type="AlphaFoldDB" id="A0A975GBV3"/>
<dbReference type="EMBL" id="CP046072">
    <property type="protein sequence ID" value="QSZ40852.1"/>
    <property type="molecule type" value="Genomic_DNA"/>
</dbReference>
<dbReference type="Proteomes" id="UP000671852">
    <property type="component" value="Chromosome"/>
</dbReference>
<dbReference type="RefSeq" id="WP_207562127.1">
    <property type="nucleotide sequence ID" value="NZ_CP046072.1"/>
</dbReference>
<gene>
    <name evidence="1" type="ORF">GJV85_01540</name>
</gene>
<proteinExistence type="predicted"/>